<evidence type="ECO:0008006" key="3">
    <source>
        <dbReference type="Google" id="ProtNLM"/>
    </source>
</evidence>
<evidence type="ECO:0000313" key="2">
    <source>
        <dbReference type="Proteomes" id="UP000018412"/>
    </source>
</evidence>
<gene>
    <name evidence="1" type="ORF">NB22_05125</name>
</gene>
<sequence>MYVHMNYKGGLSMAFDPENKNIKKALQKNETEQPTDTKGQLVIPVFKDEEERTKNYTFSLQPSARKRLDGLAKEHNFKSASKFLNELIKNM</sequence>
<organism evidence="1 2">
    <name type="scientific">Limosilactobacillus fermentum NB-22</name>
    <dbReference type="NCBI Taxonomy" id="1408443"/>
    <lineage>
        <taxon>Bacteria</taxon>
        <taxon>Bacillati</taxon>
        <taxon>Bacillota</taxon>
        <taxon>Bacilli</taxon>
        <taxon>Lactobacillales</taxon>
        <taxon>Lactobacillaceae</taxon>
        <taxon>Limosilactobacillus</taxon>
    </lineage>
</organism>
<name>A0A829LYZ1_LIMFE</name>
<comment type="caution">
    <text evidence="1">The sequence shown here is derived from an EMBL/GenBank/DDBJ whole genome shotgun (WGS) entry which is preliminary data.</text>
</comment>
<dbReference type="AlphaFoldDB" id="A0A829LYZ1"/>
<dbReference type="Proteomes" id="UP000018412">
    <property type="component" value="Unassembled WGS sequence"/>
</dbReference>
<protein>
    <recommendedName>
        <fullName evidence="3">CopG family transcriptional regulator</fullName>
    </recommendedName>
</protein>
<proteinExistence type="predicted"/>
<dbReference type="EMBL" id="AYHA01000099">
    <property type="protein sequence ID" value="ESS01352.1"/>
    <property type="molecule type" value="Genomic_DNA"/>
</dbReference>
<reference evidence="1 2" key="2">
    <citation type="journal article" date="2015" name="Genome Announc.">
        <title>Draft Genome Sequence of Lactobacillus fermentum NB-22.</title>
        <authorList>
            <person name="Chaplin A.V."/>
            <person name="Shkoporov A.N."/>
            <person name="Efimov B.A."/>
            <person name="Pikina A.P."/>
            <person name="Borisova O.Y."/>
            <person name="Gladko I.A."/>
            <person name="Postnikova E.A."/>
            <person name="Lordkipanidze A.E."/>
            <person name="Kafarskaia L.I."/>
        </authorList>
    </citation>
    <scope>NUCLEOTIDE SEQUENCE [LARGE SCALE GENOMIC DNA]</scope>
    <source>
        <strain evidence="1 2">NB-22</strain>
    </source>
</reference>
<reference evidence="2" key="1">
    <citation type="submission" date="2013-10" db="EMBL/GenBank/DDBJ databases">
        <title>Draft genome sequence of Lactobacillus fermentum NB-22.</title>
        <authorList>
            <person name="Chaplin A.V."/>
            <person name="Shkoporov A.N."/>
            <person name="Khokhlova E.V."/>
            <person name="Efimov B.A."/>
            <person name="Kafarskaia L.I."/>
        </authorList>
    </citation>
    <scope>NUCLEOTIDE SEQUENCE [LARGE SCALE GENOMIC DNA]</scope>
    <source>
        <strain evidence="2">NB-22</strain>
    </source>
</reference>
<accession>A0A829LYZ1</accession>
<evidence type="ECO:0000313" key="1">
    <source>
        <dbReference type="EMBL" id="ESS01352.1"/>
    </source>
</evidence>